<dbReference type="PROSITE" id="PS51257">
    <property type="entry name" value="PROKAR_LIPOPROTEIN"/>
    <property type="match status" value="1"/>
</dbReference>
<keyword evidence="3" id="KW-0449">Lipoprotein</keyword>
<reference evidence="3 4" key="1">
    <citation type="submission" date="2015-08" db="EMBL/GenBank/DDBJ databases">
        <title>Genome sequence of the pristinamycin over-producing bacterium Streptomyces pristinaespiralis HCCB10218.</title>
        <authorList>
            <person name="Tian J."/>
            <person name="Yang J."/>
            <person name="Li L."/>
            <person name="Ruan L."/>
            <person name="Wei W."/>
            <person name="Zheng G."/>
            <person name="Wei Z."/>
            <person name="Yang S."/>
            <person name="Ge M."/>
            <person name="Jiang W."/>
            <person name="Lu Y."/>
        </authorList>
    </citation>
    <scope>NUCLEOTIDE SEQUENCE [LARGE SCALE GENOMIC DNA]</scope>
    <source>
        <strain evidence="3 4">HCCB 10218</strain>
    </source>
</reference>
<feature type="compositionally biased region" description="Low complexity" evidence="1">
    <location>
        <begin position="32"/>
        <end position="46"/>
    </location>
</feature>
<organism evidence="3">
    <name type="scientific">Streptomyces pristinaespiralis</name>
    <dbReference type="NCBI Taxonomy" id="38300"/>
    <lineage>
        <taxon>Bacteria</taxon>
        <taxon>Bacillati</taxon>
        <taxon>Actinomycetota</taxon>
        <taxon>Actinomycetes</taxon>
        <taxon>Kitasatosporales</taxon>
        <taxon>Streptomycetaceae</taxon>
        <taxon>Streptomyces</taxon>
    </lineage>
</organism>
<name>A0A0M4DFI3_STRPR</name>
<protein>
    <submittedName>
        <fullName evidence="3">Lipoprotein</fullName>
    </submittedName>
</protein>
<evidence type="ECO:0000256" key="2">
    <source>
        <dbReference type="SAM" id="SignalP"/>
    </source>
</evidence>
<accession>A0A0M4DFI3</accession>
<feature type="chain" id="PRO_5043556763" evidence="2">
    <location>
        <begin position="26"/>
        <end position="294"/>
    </location>
</feature>
<dbReference type="OMA" id="VDKAMYI"/>
<dbReference type="GeneID" id="97235768"/>
<dbReference type="STRING" id="38300.SPRI_3204"/>
<keyword evidence="2" id="KW-0732">Signal</keyword>
<feature type="region of interest" description="Disordered" evidence="1">
    <location>
        <begin position="27"/>
        <end position="51"/>
    </location>
</feature>
<evidence type="ECO:0000313" key="3">
    <source>
        <dbReference type="EMBL" id="ALC21510.1"/>
    </source>
</evidence>
<dbReference type="EMBL" id="CP011340">
    <property type="protein sequence ID" value="ALC21510.1"/>
    <property type="molecule type" value="Genomic_DNA"/>
</dbReference>
<sequence length="294" mass="30707">MNSKLRKTAGIVLAGVLLCGTAACTDEDGKTSSGKASGSAQASSSADKPVEVTPAAAVKRAAEKNEKLTSLSYSMSGTVPGGGDIEAQASMTMKPLAMSMKMKGGVGAEAGEVEIRLVGEAMYLNGGEPLEAGKTWMKFDLAALKEAGGEDPLAELTAQADKNPAQDTAALTASKDLKKVGEESVDGVETTHYTGTLTLDAMRASLAGEDAETKKRREGTLEQYEKLGVEKLTMDIWIDENDQTKQVRTRSTTKEGPMDLTIKLLSVNKPVTVTAPPAAETVDLAEMMNEAGSA</sequence>
<evidence type="ECO:0000256" key="1">
    <source>
        <dbReference type="SAM" id="MobiDB-lite"/>
    </source>
</evidence>
<dbReference type="KEGG" id="spri:SPRI_3204"/>
<dbReference type="SUPFAM" id="SSF89392">
    <property type="entry name" value="Prokaryotic lipoproteins and lipoprotein localization factors"/>
    <property type="match status" value="1"/>
</dbReference>
<dbReference type="OrthoDB" id="3369896at2"/>
<dbReference type="Proteomes" id="UP000060513">
    <property type="component" value="Chromosome"/>
</dbReference>
<feature type="signal peptide" evidence="2">
    <location>
        <begin position="1"/>
        <end position="25"/>
    </location>
</feature>
<gene>
    <name evidence="3" type="ORF">SPRI_3204</name>
</gene>
<dbReference type="RefSeq" id="WP_005313628.1">
    <property type="nucleotide sequence ID" value="NZ_CP011340.1"/>
</dbReference>
<evidence type="ECO:0000313" key="4">
    <source>
        <dbReference type="Proteomes" id="UP000060513"/>
    </source>
</evidence>
<dbReference type="InterPro" id="IPR029046">
    <property type="entry name" value="LolA/LolB/LppX"/>
</dbReference>
<dbReference type="Gene3D" id="2.50.20.20">
    <property type="match status" value="1"/>
</dbReference>
<proteinExistence type="predicted"/>
<dbReference type="PATRIC" id="fig|38300.4.peg.3367"/>
<dbReference type="AlphaFoldDB" id="A0A0M4DFI3"/>